<evidence type="ECO:0000313" key="3">
    <source>
        <dbReference type="Proteomes" id="UP000823388"/>
    </source>
</evidence>
<reference evidence="2" key="1">
    <citation type="submission" date="2020-05" db="EMBL/GenBank/DDBJ databases">
        <title>WGS assembly of Panicum virgatum.</title>
        <authorList>
            <person name="Lovell J.T."/>
            <person name="Jenkins J."/>
            <person name="Shu S."/>
            <person name="Juenger T.E."/>
            <person name="Schmutz J."/>
        </authorList>
    </citation>
    <scope>NUCLEOTIDE SEQUENCE</scope>
    <source>
        <strain evidence="2">AP13</strain>
    </source>
</reference>
<proteinExistence type="predicted"/>
<name>A0A8T0MLX2_PANVG</name>
<accession>A0A8T0MLX2</accession>
<feature type="compositionally biased region" description="Basic and acidic residues" evidence="1">
    <location>
        <begin position="14"/>
        <end position="26"/>
    </location>
</feature>
<comment type="caution">
    <text evidence="2">The sequence shown here is derived from an EMBL/GenBank/DDBJ whole genome shotgun (WGS) entry which is preliminary data.</text>
</comment>
<evidence type="ECO:0000256" key="1">
    <source>
        <dbReference type="SAM" id="MobiDB-lite"/>
    </source>
</evidence>
<dbReference type="Proteomes" id="UP000823388">
    <property type="component" value="Chromosome 9N"/>
</dbReference>
<dbReference type="AlphaFoldDB" id="A0A8T0MLX2"/>
<keyword evidence="3" id="KW-1185">Reference proteome</keyword>
<evidence type="ECO:0000313" key="2">
    <source>
        <dbReference type="EMBL" id="KAG2537758.1"/>
    </source>
</evidence>
<organism evidence="2 3">
    <name type="scientific">Panicum virgatum</name>
    <name type="common">Blackwell switchgrass</name>
    <dbReference type="NCBI Taxonomy" id="38727"/>
    <lineage>
        <taxon>Eukaryota</taxon>
        <taxon>Viridiplantae</taxon>
        <taxon>Streptophyta</taxon>
        <taxon>Embryophyta</taxon>
        <taxon>Tracheophyta</taxon>
        <taxon>Spermatophyta</taxon>
        <taxon>Magnoliopsida</taxon>
        <taxon>Liliopsida</taxon>
        <taxon>Poales</taxon>
        <taxon>Poaceae</taxon>
        <taxon>PACMAD clade</taxon>
        <taxon>Panicoideae</taxon>
        <taxon>Panicodae</taxon>
        <taxon>Paniceae</taxon>
        <taxon>Panicinae</taxon>
        <taxon>Panicum</taxon>
        <taxon>Panicum sect. Hiantes</taxon>
    </lineage>
</organism>
<feature type="region of interest" description="Disordered" evidence="1">
    <location>
        <begin position="14"/>
        <end position="35"/>
    </location>
</feature>
<gene>
    <name evidence="2" type="ORF">PVAP13_9NG530319</name>
</gene>
<dbReference type="EMBL" id="CM029054">
    <property type="protein sequence ID" value="KAG2537758.1"/>
    <property type="molecule type" value="Genomic_DNA"/>
</dbReference>
<sequence length="115" mass="13023">MHHLQSSLPQFYRMTDKDETDDHPKAYDSAGGSSNLSCRCRANTLALPQDKKIQFTAFNSSAPRLALYRNASARPHQHSCWKLVCAPLTTPWPMHSGDVWSMFGPAYFWFLNFGG</sequence>
<protein>
    <submittedName>
        <fullName evidence="2">Uncharacterized protein</fullName>
    </submittedName>
</protein>